<feature type="region of interest" description="Disordered" evidence="1">
    <location>
        <begin position="175"/>
        <end position="210"/>
    </location>
</feature>
<evidence type="ECO:0000313" key="2">
    <source>
        <dbReference type="EMBL" id="KAJ4979017.1"/>
    </source>
</evidence>
<dbReference type="EMBL" id="JAMYWD010000002">
    <property type="protein sequence ID" value="KAJ4979017.1"/>
    <property type="molecule type" value="Genomic_DNA"/>
</dbReference>
<proteinExistence type="predicted"/>
<keyword evidence="3" id="KW-1185">Reference proteome</keyword>
<feature type="compositionally biased region" description="Basic and acidic residues" evidence="1">
    <location>
        <begin position="269"/>
        <end position="280"/>
    </location>
</feature>
<reference evidence="2" key="1">
    <citation type="journal article" date="2023" name="Plant J.">
        <title>The genome of the king protea, Protea cynaroides.</title>
        <authorList>
            <person name="Chang J."/>
            <person name="Duong T.A."/>
            <person name="Schoeman C."/>
            <person name="Ma X."/>
            <person name="Roodt D."/>
            <person name="Barker N."/>
            <person name="Li Z."/>
            <person name="Van de Peer Y."/>
            <person name="Mizrachi E."/>
        </authorList>
    </citation>
    <scope>NUCLEOTIDE SEQUENCE</scope>
    <source>
        <tissue evidence="2">Young leaves</tissue>
    </source>
</reference>
<dbReference type="Proteomes" id="UP001141806">
    <property type="component" value="Unassembled WGS sequence"/>
</dbReference>
<organism evidence="2 3">
    <name type="scientific">Protea cynaroides</name>
    <dbReference type="NCBI Taxonomy" id="273540"/>
    <lineage>
        <taxon>Eukaryota</taxon>
        <taxon>Viridiplantae</taxon>
        <taxon>Streptophyta</taxon>
        <taxon>Embryophyta</taxon>
        <taxon>Tracheophyta</taxon>
        <taxon>Spermatophyta</taxon>
        <taxon>Magnoliopsida</taxon>
        <taxon>Proteales</taxon>
        <taxon>Proteaceae</taxon>
        <taxon>Protea</taxon>
    </lineage>
</organism>
<dbReference type="AlphaFoldDB" id="A0A9Q0R0Z8"/>
<evidence type="ECO:0000313" key="3">
    <source>
        <dbReference type="Proteomes" id="UP001141806"/>
    </source>
</evidence>
<comment type="caution">
    <text evidence="2">The sequence shown here is derived from an EMBL/GenBank/DDBJ whole genome shotgun (WGS) entry which is preliminary data.</text>
</comment>
<sequence length="296" mass="32713">MDCRTQSGTLGRYARVRVEVEKNAPRKSEILMEKIHPSSGKELVFKQVVIYEDPPVRCSHCLKYSHTVENFKLLLNKDDDVVIVEEREANTVSNSIDAGLKDVTIPDVGQHENVVVEQPGLREELPNSGLLVSEQPNPPLSTVEKQSWADAYDDDNGSESSDSVESNIACEDQVQQHITSSPIRTSENAMLEPTTTMHGSGSGRVSRTDGGSVEVSFSEMEAVDAMLERGSQLQDDSFTQVKHRRGRSRKVQVAEANLGNGRKKNNKKFPNEGDMEKGFEVAHGGNDFSSANYNFS</sequence>
<protein>
    <submittedName>
        <fullName evidence="2">Uncharacterized protein</fullName>
    </submittedName>
</protein>
<name>A0A9Q0R0Z8_9MAGN</name>
<accession>A0A9Q0R0Z8</accession>
<feature type="compositionally biased region" description="Polar residues" evidence="1">
    <location>
        <begin position="287"/>
        <end position="296"/>
    </location>
</feature>
<gene>
    <name evidence="2" type="ORF">NE237_009797</name>
</gene>
<feature type="compositionally biased region" description="Polar residues" evidence="1">
    <location>
        <begin position="175"/>
        <end position="205"/>
    </location>
</feature>
<feature type="region of interest" description="Disordered" evidence="1">
    <location>
        <begin position="246"/>
        <end position="296"/>
    </location>
</feature>
<evidence type="ECO:0000256" key="1">
    <source>
        <dbReference type="SAM" id="MobiDB-lite"/>
    </source>
</evidence>